<accession>A0A1L0CK60</accession>
<evidence type="ECO:0000313" key="5">
    <source>
        <dbReference type="EMBL" id="SGZ38753.1"/>
    </source>
</evidence>
<dbReference type="PANTHER" id="PTHR22893">
    <property type="entry name" value="NADH OXIDOREDUCTASE-RELATED"/>
    <property type="match status" value="1"/>
</dbReference>
<dbReference type="Proteomes" id="UP000183365">
    <property type="component" value="Unassembled WGS sequence"/>
</dbReference>
<reference evidence="6" key="1">
    <citation type="submission" date="2016-11" db="EMBL/GenBank/DDBJ databases">
        <authorList>
            <person name="Guldener U."/>
        </authorList>
    </citation>
    <scope>NUCLEOTIDE SEQUENCE [LARGE SCALE GENOMIC DNA]</scope>
</reference>
<comment type="cofactor">
    <cofactor evidence="1">
        <name>FMN</name>
        <dbReference type="ChEBI" id="CHEBI:58210"/>
    </cofactor>
</comment>
<dbReference type="OrthoDB" id="276546at2759"/>
<dbReference type="VEuPathDB" id="FungiDB:HGUI_00953"/>
<evidence type="ECO:0000256" key="3">
    <source>
        <dbReference type="ARBA" id="ARBA00022643"/>
    </source>
</evidence>
<dbReference type="Pfam" id="PF00724">
    <property type="entry name" value="Oxidored_FMN"/>
    <property type="match status" value="1"/>
</dbReference>
<sequence>MIDKRYTPISLKETNLFKPLKLNSKVTLNHRGVMAPLTRFRADFEHVPRLDKDYTNTEEWGEFKEKNKGKLDTSKERGLVEEYYYQRSKRPGTLLVSEATYISAAAGGDDYIPGIWNEKQTNAWKEIIDAVHENKSFFFVQLWNIGRQANPKILKRDGFPYLSASGVYNERNDFLPSKKLAEESNNPLRACTIEEIESFKRDYVNAARNAFKAGADGVEIHAANGYLLNQFLDLGSNKRADKYGPQNFENRSRFLFEVYDMLSKEFGAERVGLRLSPYGVFGGMTGDQNIEDTNSFYSYIYDEFEKRRQAGNGPVYISIMEPRCSDITKNEGAGALTGVTNDYVFDHFKGVVIRAGDLILGNKFTKDIVNKNDKTLCMFGRYFIANPDLIDRLENEWPVNTYDRNTFYTRDFKGYVDYPFYKK</sequence>
<dbReference type="InterPro" id="IPR001155">
    <property type="entry name" value="OxRdtase_FMN_N"/>
</dbReference>
<evidence type="ECO:0000256" key="2">
    <source>
        <dbReference type="ARBA" id="ARBA00005979"/>
    </source>
</evidence>
<dbReference type="GO" id="GO:0003959">
    <property type="term" value="F:NADPH dehydrogenase activity"/>
    <property type="evidence" value="ECO:0007669"/>
    <property type="project" value="TreeGrafter"/>
</dbReference>
<proteinExistence type="inferred from homology"/>
<dbReference type="Gene3D" id="3.20.20.70">
    <property type="entry name" value="Aldolase class I"/>
    <property type="match status" value="1"/>
</dbReference>
<dbReference type="PANTHER" id="PTHR22893:SF91">
    <property type="entry name" value="NADPH DEHYDROGENASE 2-RELATED"/>
    <property type="match status" value="1"/>
</dbReference>
<keyword evidence="3" id="KW-0285">Flavoprotein</keyword>
<evidence type="ECO:0000313" key="6">
    <source>
        <dbReference type="Proteomes" id="UP000183365"/>
    </source>
</evidence>
<name>A0A1L0CK60_9ASCO</name>
<keyword evidence="3" id="KW-0288">FMN</keyword>
<comment type="similarity">
    <text evidence="2">Belongs to the NADH:flavin oxidoreductase/NADH oxidase family.</text>
</comment>
<dbReference type="InterPro" id="IPR013785">
    <property type="entry name" value="Aldolase_TIM"/>
</dbReference>
<dbReference type="AlphaFoldDB" id="A0A1L0CK60"/>
<dbReference type="GO" id="GO:0010181">
    <property type="term" value="F:FMN binding"/>
    <property type="evidence" value="ECO:0007669"/>
    <property type="project" value="InterPro"/>
</dbReference>
<dbReference type="InterPro" id="IPR045247">
    <property type="entry name" value="Oye-like"/>
</dbReference>
<protein>
    <submittedName>
        <fullName evidence="5">Related to NADPH dehydrogenase 3</fullName>
    </submittedName>
</protein>
<evidence type="ECO:0000256" key="1">
    <source>
        <dbReference type="ARBA" id="ARBA00001917"/>
    </source>
</evidence>
<organism evidence="5 6">
    <name type="scientific">Hanseniaspora guilliermondii</name>
    <dbReference type="NCBI Taxonomy" id="56406"/>
    <lineage>
        <taxon>Eukaryota</taxon>
        <taxon>Fungi</taxon>
        <taxon>Dikarya</taxon>
        <taxon>Ascomycota</taxon>
        <taxon>Saccharomycotina</taxon>
        <taxon>Saccharomycetes</taxon>
        <taxon>Saccharomycodales</taxon>
        <taxon>Saccharomycodaceae</taxon>
        <taxon>Hanseniaspora</taxon>
    </lineage>
</organism>
<evidence type="ECO:0000259" key="4">
    <source>
        <dbReference type="Pfam" id="PF00724"/>
    </source>
</evidence>
<keyword evidence="6" id="KW-1185">Reference proteome</keyword>
<feature type="domain" description="NADH:flavin oxidoreductase/NADH oxidase N-terminal" evidence="4">
    <location>
        <begin position="75"/>
        <end position="398"/>
    </location>
</feature>
<gene>
    <name evidence="5" type="ORF">HGUI_00953</name>
</gene>
<dbReference type="CDD" id="cd02933">
    <property type="entry name" value="OYE_like_FMN"/>
    <property type="match status" value="1"/>
</dbReference>
<dbReference type="EMBL" id="FQNF01000012">
    <property type="protein sequence ID" value="SGZ38753.1"/>
    <property type="molecule type" value="Genomic_DNA"/>
</dbReference>
<dbReference type="SUPFAM" id="SSF51395">
    <property type="entry name" value="FMN-linked oxidoreductases"/>
    <property type="match status" value="1"/>
</dbReference>